<evidence type="ECO:0000313" key="1">
    <source>
        <dbReference type="EMBL" id="PWI34628.1"/>
    </source>
</evidence>
<reference evidence="1 2" key="1">
    <citation type="submission" date="2018-05" db="EMBL/GenBank/DDBJ databases">
        <title>Vibrio limimaris sp. nov., isolated from marine sediment.</title>
        <authorList>
            <person name="Li C.-M."/>
        </authorList>
    </citation>
    <scope>NUCLEOTIDE SEQUENCE [LARGE SCALE GENOMIC DNA]</scope>
    <source>
        <strain evidence="1 2">E4404</strain>
    </source>
</reference>
<protein>
    <submittedName>
        <fullName evidence="1">Uncharacterized protein</fullName>
    </submittedName>
</protein>
<dbReference type="EMBL" id="QFWT01000002">
    <property type="protein sequence ID" value="PWI34628.1"/>
    <property type="molecule type" value="Genomic_DNA"/>
</dbReference>
<comment type="caution">
    <text evidence="1">The sequence shown here is derived from an EMBL/GenBank/DDBJ whole genome shotgun (WGS) entry which is preliminary data.</text>
</comment>
<proteinExistence type="predicted"/>
<evidence type="ECO:0000313" key="2">
    <source>
        <dbReference type="Proteomes" id="UP000245362"/>
    </source>
</evidence>
<dbReference type="Proteomes" id="UP000245362">
    <property type="component" value="Unassembled WGS sequence"/>
</dbReference>
<sequence length="115" mass="13192">MQLTVVCLITWSVLVSPVPLVCALYLFGSFASASDNLIGQEYTGLLRIRPGNKMVIADSQNEKKELDIRRVITVFCPLMIRIETSDRRLFRIWRDSCNEEDYRHLLVVLKSQDCG</sequence>
<name>A0A2U3BCU9_9VIBR</name>
<gene>
    <name evidence="1" type="ORF">DI392_05865</name>
</gene>
<dbReference type="AlphaFoldDB" id="A0A2U3BCU9"/>
<keyword evidence="2" id="KW-1185">Reference proteome</keyword>
<organism evidence="1 2">
    <name type="scientific">Vibrio albus</name>
    <dbReference type="NCBI Taxonomy" id="2200953"/>
    <lineage>
        <taxon>Bacteria</taxon>
        <taxon>Pseudomonadati</taxon>
        <taxon>Pseudomonadota</taxon>
        <taxon>Gammaproteobacteria</taxon>
        <taxon>Vibrionales</taxon>
        <taxon>Vibrionaceae</taxon>
        <taxon>Vibrio</taxon>
    </lineage>
</organism>
<accession>A0A2U3BCU9</accession>